<evidence type="ECO:0000256" key="1">
    <source>
        <dbReference type="SAM" id="MobiDB-lite"/>
    </source>
</evidence>
<feature type="region of interest" description="Disordered" evidence="1">
    <location>
        <begin position="72"/>
        <end position="140"/>
    </location>
</feature>
<dbReference type="eggNOG" id="ENOG502R5G0">
    <property type="taxonomic scope" value="Eukaryota"/>
</dbReference>
<organism evidence="2 3">
    <name type="scientific">Setaria italica</name>
    <name type="common">Foxtail millet</name>
    <name type="synonym">Panicum italicum</name>
    <dbReference type="NCBI Taxonomy" id="4555"/>
    <lineage>
        <taxon>Eukaryota</taxon>
        <taxon>Viridiplantae</taxon>
        <taxon>Streptophyta</taxon>
        <taxon>Embryophyta</taxon>
        <taxon>Tracheophyta</taxon>
        <taxon>Spermatophyta</taxon>
        <taxon>Magnoliopsida</taxon>
        <taxon>Liliopsida</taxon>
        <taxon>Poales</taxon>
        <taxon>Poaceae</taxon>
        <taxon>PACMAD clade</taxon>
        <taxon>Panicoideae</taxon>
        <taxon>Panicodae</taxon>
        <taxon>Paniceae</taxon>
        <taxon>Cenchrinae</taxon>
        <taxon>Setaria</taxon>
    </lineage>
</organism>
<dbReference type="EMBL" id="AGNK02003288">
    <property type="status" value="NOT_ANNOTATED_CDS"/>
    <property type="molecule type" value="Genomic_DNA"/>
</dbReference>
<reference evidence="3" key="1">
    <citation type="journal article" date="2012" name="Nat. Biotechnol.">
        <title>Reference genome sequence of the model plant Setaria.</title>
        <authorList>
            <person name="Bennetzen J.L."/>
            <person name="Schmutz J."/>
            <person name="Wang H."/>
            <person name="Percifield R."/>
            <person name="Hawkins J."/>
            <person name="Pontaroli A.C."/>
            <person name="Estep M."/>
            <person name="Feng L."/>
            <person name="Vaughn J.N."/>
            <person name="Grimwood J."/>
            <person name="Jenkins J."/>
            <person name="Barry K."/>
            <person name="Lindquist E."/>
            <person name="Hellsten U."/>
            <person name="Deshpande S."/>
            <person name="Wang X."/>
            <person name="Wu X."/>
            <person name="Mitros T."/>
            <person name="Triplett J."/>
            <person name="Yang X."/>
            <person name="Ye C.Y."/>
            <person name="Mauro-Herrera M."/>
            <person name="Wang L."/>
            <person name="Li P."/>
            <person name="Sharma M."/>
            <person name="Sharma R."/>
            <person name="Ronald P.C."/>
            <person name="Panaud O."/>
            <person name="Kellogg E.A."/>
            <person name="Brutnell T.P."/>
            <person name="Doust A.N."/>
            <person name="Tuskan G.A."/>
            <person name="Rokhsar D."/>
            <person name="Devos K.M."/>
        </authorList>
    </citation>
    <scope>NUCLEOTIDE SEQUENCE [LARGE SCALE GENOMIC DNA]</scope>
    <source>
        <strain evidence="3">cv. Yugu1</strain>
    </source>
</reference>
<reference evidence="2" key="2">
    <citation type="submission" date="2018-08" db="UniProtKB">
        <authorList>
            <consortium name="EnsemblPlants"/>
        </authorList>
    </citation>
    <scope>IDENTIFICATION</scope>
    <source>
        <strain evidence="2">Yugu1</strain>
    </source>
</reference>
<dbReference type="InParanoid" id="K3XRK9"/>
<name>K3XRK9_SETIT</name>
<keyword evidence="3" id="KW-1185">Reference proteome</keyword>
<sequence>RAVCSPPPGPQPASLAGGARLRPGGEDARMAKASAAEPFSIRGFATRMRAVDAAACYPFGGDGACWVEGEPPLPFPPMDPTPRSPRARGGAGPALGRLQWRRGCDSRRRGWRSAEGDQEEGIPLGFRGREGQETAAHAPI</sequence>
<feature type="compositionally biased region" description="Basic and acidic residues" evidence="1">
    <location>
        <begin position="102"/>
        <end position="115"/>
    </location>
</feature>
<feature type="compositionally biased region" description="Pro residues" evidence="1">
    <location>
        <begin position="1"/>
        <end position="11"/>
    </location>
</feature>
<dbReference type="HOGENOM" id="CLU_1840335_0_0_1"/>
<feature type="region of interest" description="Disordered" evidence="1">
    <location>
        <begin position="1"/>
        <end position="34"/>
    </location>
</feature>
<feature type="compositionally biased region" description="Pro residues" evidence="1">
    <location>
        <begin position="72"/>
        <end position="83"/>
    </location>
</feature>
<dbReference type="AlphaFoldDB" id="K3XRK9"/>
<proteinExistence type="predicted"/>
<dbReference type="Proteomes" id="UP000004995">
    <property type="component" value="Unassembled WGS sequence"/>
</dbReference>
<dbReference type="Gramene" id="KQL06816">
    <property type="protein sequence ID" value="KQL06816"/>
    <property type="gene ID" value="SETIT_004552mg"/>
</dbReference>
<protein>
    <submittedName>
        <fullName evidence="2">Uncharacterized protein</fullName>
    </submittedName>
</protein>
<accession>K3XRK9</accession>
<evidence type="ECO:0000313" key="2">
    <source>
        <dbReference type="EnsemblPlants" id="KQL06816"/>
    </source>
</evidence>
<evidence type="ECO:0000313" key="3">
    <source>
        <dbReference type="Proteomes" id="UP000004995"/>
    </source>
</evidence>
<dbReference type="EnsemblPlants" id="KQL06816">
    <property type="protein sequence ID" value="KQL06816"/>
    <property type="gene ID" value="SETIT_004552mg"/>
</dbReference>